<organism evidence="8 9">
    <name type="scientific">Pelolinea submarina</name>
    <dbReference type="NCBI Taxonomy" id="913107"/>
    <lineage>
        <taxon>Bacteria</taxon>
        <taxon>Bacillati</taxon>
        <taxon>Chloroflexota</taxon>
        <taxon>Anaerolineae</taxon>
        <taxon>Anaerolineales</taxon>
        <taxon>Anaerolineaceae</taxon>
        <taxon>Pelolinea</taxon>
    </lineage>
</organism>
<keyword evidence="5" id="KW-0067">ATP-binding</keyword>
<dbReference type="NCBIfam" id="TIGR03168">
    <property type="entry name" value="1-PFK"/>
    <property type="match status" value="1"/>
</dbReference>
<dbReference type="SUPFAM" id="SSF53613">
    <property type="entry name" value="Ribokinase-like"/>
    <property type="match status" value="1"/>
</dbReference>
<dbReference type="GO" id="GO:0008443">
    <property type="term" value="F:phosphofructokinase activity"/>
    <property type="evidence" value="ECO:0007669"/>
    <property type="project" value="TreeGrafter"/>
</dbReference>
<gene>
    <name evidence="8" type="ORF">DFR64_1588</name>
</gene>
<evidence type="ECO:0000256" key="3">
    <source>
        <dbReference type="ARBA" id="ARBA00022741"/>
    </source>
</evidence>
<sequence length="311" mass="34194">MILTVCPNTAIDKIYFIERWTPGIPMRTNKMTTCVGGKGLNSSVVLSQLGVDTVGMGFFAGKVGQELIEVLKEYGIKPDPIWVDGTTRISHVIAEEDTNIHSHLIVGELLINSAQDQEFVKEFEARVKEADWVIMAGTMPPSLSIDFYLRLIKIAQKSGVPCLIDSQKDYMVKAVEAKPTIVKMNKEEFEWTFSVEAKDFNSLVEVAKNFKKEKGIDNLIITMSKDGILALTTDGIFLVKAPEQKPVNAAGAGDSVSSTLAWRLSLGEGWKSALHWAGAVSAATVLTKRTGDVEMKDVDRIMPDVTVEKLD</sequence>
<dbReference type="PANTHER" id="PTHR46566:SF1">
    <property type="entry name" value="1-PHOSPHOFRUCTOKINASE"/>
    <property type="match status" value="1"/>
</dbReference>
<comment type="caution">
    <text evidence="8">The sequence shown here is derived from an EMBL/GenBank/DDBJ whole genome shotgun (WGS) entry which is preliminary data.</text>
</comment>
<dbReference type="CDD" id="cd01164">
    <property type="entry name" value="FruK_PfkB_like"/>
    <property type="match status" value="1"/>
</dbReference>
<dbReference type="Pfam" id="PF00294">
    <property type="entry name" value="PfkB"/>
    <property type="match status" value="1"/>
</dbReference>
<feature type="domain" description="Carbohydrate kinase PfkB" evidence="7">
    <location>
        <begin position="19"/>
        <end position="291"/>
    </location>
</feature>
<dbReference type="AlphaFoldDB" id="A0A347ZR19"/>
<evidence type="ECO:0000313" key="8">
    <source>
        <dbReference type="EMBL" id="REG11696.1"/>
    </source>
</evidence>
<evidence type="ECO:0000256" key="1">
    <source>
        <dbReference type="ARBA" id="ARBA00010688"/>
    </source>
</evidence>
<keyword evidence="2 6" id="KW-0808">Transferase</keyword>
<dbReference type="EMBL" id="QUMS01000001">
    <property type="protein sequence ID" value="REG11696.1"/>
    <property type="molecule type" value="Genomic_DNA"/>
</dbReference>
<dbReference type="PANTHER" id="PTHR46566">
    <property type="entry name" value="1-PHOSPHOFRUCTOKINASE-RELATED"/>
    <property type="match status" value="1"/>
</dbReference>
<dbReference type="InterPro" id="IPR029056">
    <property type="entry name" value="Ribokinase-like"/>
</dbReference>
<accession>A0A347ZR19</accession>
<evidence type="ECO:0000256" key="6">
    <source>
        <dbReference type="PIRNR" id="PIRNR000535"/>
    </source>
</evidence>
<name>A0A347ZR19_9CHLR</name>
<dbReference type="RefSeq" id="WP_116224815.1">
    <property type="nucleotide sequence ID" value="NZ_AP018437.1"/>
</dbReference>
<dbReference type="Proteomes" id="UP000256388">
    <property type="component" value="Unassembled WGS sequence"/>
</dbReference>
<dbReference type="Gene3D" id="3.40.1190.20">
    <property type="match status" value="1"/>
</dbReference>
<dbReference type="InterPro" id="IPR017583">
    <property type="entry name" value="Tagatose/fructose_Pkinase"/>
</dbReference>
<dbReference type="InterPro" id="IPR011611">
    <property type="entry name" value="PfkB_dom"/>
</dbReference>
<dbReference type="GO" id="GO:0005524">
    <property type="term" value="F:ATP binding"/>
    <property type="evidence" value="ECO:0007669"/>
    <property type="project" value="UniProtKB-KW"/>
</dbReference>
<comment type="similarity">
    <text evidence="1">Belongs to the carbohydrate kinase PfkB family.</text>
</comment>
<keyword evidence="4 8" id="KW-0418">Kinase</keyword>
<evidence type="ECO:0000256" key="2">
    <source>
        <dbReference type="ARBA" id="ARBA00022679"/>
    </source>
</evidence>
<keyword evidence="9" id="KW-1185">Reference proteome</keyword>
<evidence type="ECO:0000259" key="7">
    <source>
        <dbReference type="Pfam" id="PF00294"/>
    </source>
</evidence>
<evidence type="ECO:0000256" key="4">
    <source>
        <dbReference type="ARBA" id="ARBA00022777"/>
    </source>
</evidence>
<dbReference type="PIRSF" id="PIRSF000535">
    <property type="entry name" value="1PFK/6PFK/LacC"/>
    <property type="match status" value="1"/>
</dbReference>
<evidence type="ECO:0000256" key="5">
    <source>
        <dbReference type="ARBA" id="ARBA00022840"/>
    </source>
</evidence>
<proteinExistence type="inferred from homology"/>
<protein>
    <submittedName>
        <fullName evidence="8">1-phosphofructokinase</fullName>
    </submittedName>
</protein>
<dbReference type="OrthoDB" id="9801219at2"/>
<keyword evidence="3" id="KW-0547">Nucleotide-binding</keyword>
<reference evidence="8 9" key="1">
    <citation type="submission" date="2018-08" db="EMBL/GenBank/DDBJ databases">
        <title>Genomic Encyclopedia of Type Strains, Phase IV (KMG-IV): sequencing the most valuable type-strain genomes for metagenomic binning, comparative biology and taxonomic classification.</title>
        <authorList>
            <person name="Goeker M."/>
        </authorList>
    </citation>
    <scope>NUCLEOTIDE SEQUENCE [LARGE SCALE GENOMIC DNA]</scope>
    <source>
        <strain evidence="8 9">DSM 23923</strain>
    </source>
</reference>
<dbReference type="GO" id="GO:0005829">
    <property type="term" value="C:cytosol"/>
    <property type="evidence" value="ECO:0007669"/>
    <property type="project" value="TreeGrafter"/>
</dbReference>
<evidence type="ECO:0000313" key="9">
    <source>
        <dbReference type="Proteomes" id="UP000256388"/>
    </source>
</evidence>